<dbReference type="EMBL" id="UOGC01000003">
    <property type="protein sequence ID" value="VAX15128.1"/>
    <property type="molecule type" value="Genomic_DNA"/>
</dbReference>
<dbReference type="AlphaFoldDB" id="A0A3B1BUC4"/>
<evidence type="ECO:0000256" key="5">
    <source>
        <dbReference type="ARBA" id="ARBA00022676"/>
    </source>
</evidence>
<dbReference type="CDD" id="cd03789">
    <property type="entry name" value="GT9_LPS_heptosyltransferase"/>
    <property type="match status" value="1"/>
</dbReference>
<dbReference type="PANTHER" id="PTHR30160">
    <property type="entry name" value="TETRAACYLDISACCHARIDE 4'-KINASE-RELATED"/>
    <property type="match status" value="1"/>
</dbReference>
<evidence type="ECO:0000256" key="6">
    <source>
        <dbReference type="ARBA" id="ARBA00022679"/>
    </source>
</evidence>
<dbReference type="GO" id="GO:0005829">
    <property type="term" value="C:cytosol"/>
    <property type="evidence" value="ECO:0007669"/>
    <property type="project" value="TreeGrafter"/>
</dbReference>
<dbReference type="GO" id="GO:0008713">
    <property type="term" value="F:ADP-heptose-lipopolysaccharide heptosyltransferase activity"/>
    <property type="evidence" value="ECO:0007669"/>
    <property type="project" value="TreeGrafter"/>
</dbReference>
<evidence type="ECO:0000256" key="2">
    <source>
        <dbReference type="ARBA" id="ARBA00004713"/>
    </source>
</evidence>
<sequence>MNNRYADAKKNVLVVKLSSMGDVIHTFPVVRAIKKNDPDTQIVWVVSDVYKELVELSPYVDEVILFRRKKLGKIWKQSVVSQIKDFIMELREREYDAVLDLQGLLRSALITYVARSKVKIGFSYAREGAPVFYNAKVAQIGENVHAIERYMSALPAFGIADSAEVEYGLLIPEHDLEWAKTVTPAEPFIVINPNSRWETKRWPSEKFGALALEFLRRTGLRSVIIGADDDKKRGAEVKAVAGSSAVDLTGSSGFARLSAVLKLSCGLVTNDSGPMHLAVALKTPVVALFGPTNPARTGPYGSLNRVVSLQEPCAPCYKRVCPQGRECMETINVSDVMTAWDNLQTLGVRK</sequence>
<evidence type="ECO:0000313" key="13">
    <source>
        <dbReference type="EMBL" id="VAX15128.1"/>
    </source>
</evidence>
<evidence type="ECO:0000256" key="3">
    <source>
        <dbReference type="ARBA" id="ARBA00022475"/>
    </source>
</evidence>
<evidence type="ECO:0000256" key="11">
    <source>
        <dbReference type="ARBA" id="ARBA00044330"/>
    </source>
</evidence>
<proteinExistence type="predicted"/>
<evidence type="ECO:0000256" key="9">
    <source>
        <dbReference type="ARBA" id="ARBA00044041"/>
    </source>
</evidence>
<gene>
    <name evidence="13" type="ORF">MNBD_NITROSPINAE01-1489</name>
</gene>
<keyword evidence="4" id="KW-0997">Cell inner membrane</keyword>
<keyword evidence="8" id="KW-0472">Membrane</keyword>
<dbReference type="NCBIfam" id="TIGR02193">
    <property type="entry name" value="heptsyl_trn_I"/>
    <property type="match status" value="1"/>
</dbReference>
<accession>A0A3B1BUC4</accession>
<keyword evidence="7" id="KW-0448">Lipopolysaccharide biosynthesis</keyword>
<organism evidence="13">
    <name type="scientific">hydrothermal vent metagenome</name>
    <dbReference type="NCBI Taxonomy" id="652676"/>
    <lineage>
        <taxon>unclassified sequences</taxon>
        <taxon>metagenomes</taxon>
        <taxon>ecological metagenomes</taxon>
    </lineage>
</organism>
<dbReference type="GO" id="GO:0005886">
    <property type="term" value="C:plasma membrane"/>
    <property type="evidence" value="ECO:0007669"/>
    <property type="project" value="UniProtKB-SubCell"/>
</dbReference>
<evidence type="ECO:0000256" key="10">
    <source>
        <dbReference type="ARBA" id="ARBA00044190"/>
    </source>
</evidence>
<evidence type="ECO:0000256" key="8">
    <source>
        <dbReference type="ARBA" id="ARBA00023136"/>
    </source>
</evidence>
<keyword evidence="6 13" id="KW-0808">Transferase</keyword>
<dbReference type="InterPro" id="IPR051199">
    <property type="entry name" value="LPS_LOS_Heptosyltrfase"/>
</dbReference>
<comment type="subcellular location">
    <subcellularLocation>
        <location evidence="1">Cell inner membrane</location>
        <topology evidence="1">Peripheral membrane protein</topology>
        <orientation evidence="1">Cytoplasmic side</orientation>
    </subcellularLocation>
</comment>
<keyword evidence="5" id="KW-0328">Glycosyltransferase</keyword>
<dbReference type="EC" id="2.4.99.23" evidence="9"/>
<evidence type="ECO:0000256" key="12">
    <source>
        <dbReference type="ARBA" id="ARBA00049201"/>
    </source>
</evidence>
<dbReference type="InterPro" id="IPR002201">
    <property type="entry name" value="Glyco_trans_9"/>
</dbReference>
<comment type="catalytic activity">
    <reaction evidence="12">
        <text>an alpha-Kdo-(2-&gt;4)-alpha-Kdo-(2-&gt;6)-lipid A + ADP-L-glycero-beta-D-manno-heptose = an L-alpha-D-Hep-(1-&gt;5)-[alpha-Kdo-(2-&gt;4)]-alpha-Kdo-(2-&gt;6)-lipid A + ADP + H(+)</text>
        <dbReference type="Rhea" id="RHEA:74067"/>
        <dbReference type="ChEBI" id="CHEBI:15378"/>
        <dbReference type="ChEBI" id="CHEBI:61506"/>
        <dbReference type="ChEBI" id="CHEBI:176431"/>
        <dbReference type="ChEBI" id="CHEBI:193068"/>
        <dbReference type="ChEBI" id="CHEBI:456216"/>
        <dbReference type="EC" id="2.4.99.23"/>
    </reaction>
</comment>
<dbReference type="SUPFAM" id="SSF53756">
    <property type="entry name" value="UDP-Glycosyltransferase/glycogen phosphorylase"/>
    <property type="match status" value="1"/>
</dbReference>
<dbReference type="InterPro" id="IPR011908">
    <property type="entry name" value="LipoPS_heptosylTferase-I"/>
</dbReference>
<evidence type="ECO:0000256" key="4">
    <source>
        <dbReference type="ARBA" id="ARBA00022519"/>
    </source>
</evidence>
<keyword evidence="3" id="KW-1003">Cell membrane</keyword>
<name>A0A3B1BUC4_9ZZZZ</name>
<reference evidence="13" key="1">
    <citation type="submission" date="2018-06" db="EMBL/GenBank/DDBJ databases">
        <authorList>
            <person name="Zhirakovskaya E."/>
        </authorList>
    </citation>
    <scope>NUCLEOTIDE SEQUENCE</scope>
</reference>
<evidence type="ECO:0000256" key="1">
    <source>
        <dbReference type="ARBA" id="ARBA00004515"/>
    </source>
</evidence>
<protein>
    <recommendedName>
        <fullName evidence="10">Lipopolysaccharide heptosyltransferase 1</fullName>
        <ecNumber evidence="9">2.4.99.23</ecNumber>
    </recommendedName>
    <alternativeName>
        <fullName evidence="11">ADP-heptose:lipopolysaccharide heptosyltransferase I</fullName>
    </alternativeName>
</protein>
<dbReference type="Gene3D" id="3.40.50.2000">
    <property type="entry name" value="Glycogen Phosphorylase B"/>
    <property type="match status" value="2"/>
</dbReference>
<evidence type="ECO:0000256" key="7">
    <source>
        <dbReference type="ARBA" id="ARBA00022985"/>
    </source>
</evidence>
<dbReference type="Pfam" id="PF01075">
    <property type="entry name" value="Glyco_transf_9"/>
    <property type="match status" value="1"/>
</dbReference>
<dbReference type="PANTHER" id="PTHR30160:SF1">
    <property type="entry name" value="LIPOPOLYSACCHARIDE 1,2-N-ACETYLGLUCOSAMINETRANSFERASE-RELATED"/>
    <property type="match status" value="1"/>
</dbReference>
<dbReference type="GO" id="GO:0009244">
    <property type="term" value="P:lipopolysaccharide core region biosynthetic process"/>
    <property type="evidence" value="ECO:0007669"/>
    <property type="project" value="InterPro"/>
</dbReference>
<comment type="pathway">
    <text evidence="2">Bacterial outer membrane biogenesis; LPS core biosynthesis.</text>
</comment>